<dbReference type="PANTHER" id="PTHR30502:SF0">
    <property type="entry name" value="PHOSPHOENOLPYRUVATE CARBOXYLASE FAMILY PROTEIN"/>
    <property type="match status" value="1"/>
</dbReference>
<dbReference type="AlphaFoldDB" id="A0A6A4I6T0"/>
<accession>A0A6A4I6T0</accession>
<gene>
    <name evidence="5" type="ORF">BT96DRAFT_877644</name>
</gene>
<evidence type="ECO:0000256" key="3">
    <source>
        <dbReference type="ARBA" id="ARBA00023239"/>
    </source>
</evidence>
<evidence type="ECO:0000256" key="1">
    <source>
        <dbReference type="ARBA" id="ARBA00005568"/>
    </source>
</evidence>
<dbReference type="InterPro" id="IPR005000">
    <property type="entry name" value="Aldolase/citrate-lyase_domain"/>
</dbReference>
<evidence type="ECO:0000313" key="5">
    <source>
        <dbReference type="EMBL" id="KAE9404475.1"/>
    </source>
</evidence>
<dbReference type="EMBL" id="ML769416">
    <property type="protein sequence ID" value="KAE9404475.1"/>
    <property type="molecule type" value="Genomic_DNA"/>
</dbReference>
<dbReference type="Gene3D" id="3.20.20.60">
    <property type="entry name" value="Phosphoenolpyruvate-binding domains"/>
    <property type="match status" value="1"/>
</dbReference>
<evidence type="ECO:0000256" key="2">
    <source>
        <dbReference type="ARBA" id="ARBA00022723"/>
    </source>
</evidence>
<feature type="domain" description="HpcH/HpaI aldolase/citrate lyase" evidence="4">
    <location>
        <begin position="37"/>
        <end position="266"/>
    </location>
</feature>
<dbReference type="GO" id="GO:0016832">
    <property type="term" value="F:aldehyde-lyase activity"/>
    <property type="evidence" value="ECO:0007669"/>
    <property type="project" value="TreeGrafter"/>
</dbReference>
<reference evidence="5" key="1">
    <citation type="journal article" date="2019" name="Environ. Microbiol.">
        <title>Fungal ecological strategies reflected in gene transcription - a case study of two litter decomposers.</title>
        <authorList>
            <person name="Barbi F."/>
            <person name="Kohler A."/>
            <person name="Barry K."/>
            <person name="Baskaran P."/>
            <person name="Daum C."/>
            <person name="Fauchery L."/>
            <person name="Ihrmark K."/>
            <person name="Kuo A."/>
            <person name="LaButti K."/>
            <person name="Lipzen A."/>
            <person name="Morin E."/>
            <person name="Grigoriev I.V."/>
            <person name="Henrissat B."/>
            <person name="Lindahl B."/>
            <person name="Martin F."/>
        </authorList>
    </citation>
    <scope>NUCLEOTIDE SEQUENCE</scope>
    <source>
        <strain evidence="5">JB14</strain>
    </source>
</reference>
<sequence>MSLPTNAPFSTETLLGLQKLMAQASASNPRRPVVGSWLFLPGASLARMVAQMGFDFVLVDCEHGNIADADMHESVGAIAAQGVSPIVRIPAPENWIVKRTLDSGAHGILCPMMSTAEEARKLVSYAKFPVPKAQRTPEAISGIRGAGSPFAPAVFGQGMGDYIATANRNTFVAVQIETVEGLENCEEIAKVDGVDMLFVGPNDLCASMGYPPLENANIPEVQDAIKRVLAAAKAAGKYTGILCMSGEQVRFRFEQGFDFMNLGADIVALGAWNAIEMAKIKDLRP</sequence>
<dbReference type="InterPro" id="IPR015813">
    <property type="entry name" value="Pyrv/PenolPyrv_kinase-like_dom"/>
</dbReference>
<dbReference type="InterPro" id="IPR040442">
    <property type="entry name" value="Pyrv_kinase-like_dom_sf"/>
</dbReference>
<dbReference type="GO" id="GO:0046872">
    <property type="term" value="F:metal ion binding"/>
    <property type="evidence" value="ECO:0007669"/>
    <property type="project" value="UniProtKB-KW"/>
</dbReference>
<dbReference type="InterPro" id="IPR050251">
    <property type="entry name" value="HpcH-HpaI_aldolase"/>
</dbReference>
<dbReference type="SUPFAM" id="SSF51621">
    <property type="entry name" value="Phosphoenolpyruvate/pyruvate domain"/>
    <property type="match status" value="1"/>
</dbReference>
<dbReference type="GO" id="GO:0005737">
    <property type="term" value="C:cytoplasm"/>
    <property type="evidence" value="ECO:0007669"/>
    <property type="project" value="TreeGrafter"/>
</dbReference>
<organism evidence="5 6">
    <name type="scientific">Gymnopus androsaceus JB14</name>
    <dbReference type="NCBI Taxonomy" id="1447944"/>
    <lineage>
        <taxon>Eukaryota</taxon>
        <taxon>Fungi</taxon>
        <taxon>Dikarya</taxon>
        <taxon>Basidiomycota</taxon>
        <taxon>Agaricomycotina</taxon>
        <taxon>Agaricomycetes</taxon>
        <taxon>Agaricomycetidae</taxon>
        <taxon>Agaricales</taxon>
        <taxon>Marasmiineae</taxon>
        <taxon>Omphalotaceae</taxon>
        <taxon>Gymnopus</taxon>
    </lineage>
</organism>
<dbReference type="Proteomes" id="UP000799118">
    <property type="component" value="Unassembled WGS sequence"/>
</dbReference>
<keyword evidence="3" id="KW-0456">Lyase</keyword>
<keyword evidence="2" id="KW-0479">Metal-binding</keyword>
<dbReference type="OrthoDB" id="1621678at2759"/>
<evidence type="ECO:0000313" key="6">
    <source>
        <dbReference type="Proteomes" id="UP000799118"/>
    </source>
</evidence>
<evidence type="ECO:0000259" key="4">
    <source>
        <dbReference type="Pfam" id="PF03328"/>
    </source>
</evidence>
<name>A0A6A4I6T0_9AGAR</name>
<comment type="similarity">
    <text evidence="1">Belongs to the HpcH/HpaI aldolase family.</text>
</comment>
<proteinExistence type="inferred from homology"/>
<dbReference type="Pfam" id="PF03328">
    <property type="entry name" value="HpcH_HpaI"/>
    <property type="match status" value="1"/>
</dbReference>
<keyword evidence="6" id="KW-1185">Reference proteome</keyword>
<dbReference type="PANTHER" id="PTHR30502">
    <property type="entry name" value="2-KETO-3-DEOXY-L-RHAMNONATE ALDOLASE"/>
    <property type="match status" value="1"/>
</dbReference>
<protein>
    <submittedName>
        <fullName evidence="5">Phosphoenolpyruvate/pyruvate domain-containing protein</fullName>
    </submittedName>
</protein>